<dbReference type="EMBL" id="SNRW01024560">
    <property type="protein sequence ID" value="KAA6362175.1"/>
    <property type="molecule type" value="Genomic_DNA"/>
</dbReference>
<dbReference type="SUPFAM" id="SSF48371">
    <property type="entry name" value="ARM repeat"/>
    <property type="match status" value="1"/>
</dbReference>
<dbReference type="AlphaFoldDB" id="A0A5J4TXQ0"/>
<evidence type="ECO:0000313" key="2">
    <source>
        <dbReference type="Proteomes" id="UP000324800"/>
    </source>
</evidence>
<accession>A0A5J4TXQ0</accession>
<dbReference type="InterPro" id="IPR016024">
    <property type="entry name" value="ARM-type_fold"/>
</dbReference>
<evidence type="ECO:0008006" key="3">
    <source>
        <dbReference type="Google" id="ProtNLM"/>
    </source>
</evidence>
<evidence type="ECO:0000313" key="1">
    <source>
        <dbReference type="EMBL" id="KAA6362175.1"/>
    </source>
</evidence>
<sequence>MNSLFNVAERIHFLPRQELFEYLVDENIAGSALTSIHNIIHCVYDSRSPNETHKYYEADLVCDGIYKMFKLFWTTHVKEIKDSASICIGRLFQNKKIDDEQMRKSIISHLKTLRNDPDENTQITAINALNLLSKNASNNAEIQKR</sequence>
<name>A0A5J4TXQ0_9EUKA</name>
<protein>
    <recommendedName>
        <fullName evidence="3">Condensin complex subunit 1 C-terminal domain-containing protein</fullName>
    </recommendedName>
</protein>
<dbReference type="Gene3D" id="1.25.10.10">
    <property type="entry name" value="Leucine-rich Repeat Variant"/>
    <property type="match status" value="1"/>
</dbReference>
<gene>
    <name evidence="1" type="ORF">EZS28_042297</name>
</gene>
<reference evidence="1 2" key="1">
    <citation type="submission" date="2019-03" db="EMBL/GenBank/DDBJ databases">
        <title>Single cell metagenomics reveals metabolic interactions within the superorganism composed of flagellate Streblomastix strix and complex community of Bacteroidetes bacteria on its surface.</title>
        <authorList>
            <person name="Treitli S.C."/>
            <person name="Kolisko M."/>
            <person name="Husnik F."/>
            <person name="Keeling P."/>
            <person name="Hampl V."/>
        </authorList>
    </citation>
    <scope>NUCLEOTIDE SEQUENCE [LARGE SCALE GENOMIC DNA]</scope>
    <source>
        <strain evidence="1">ST1C</strain>
    </source>
</reference>
<dbReference type="InterPro" id="IPR011989">
    <property type="entry name" value="ARM-like"/>
</dbReference>
<proteinExistence type="predicted"/>
<comment type="caution">
    <text evidence="1">The sequence shown here is derived from an EMBL/GenBank/DDBJ whole genome shotgun (WGS) entry which is preliminary data.</text>
</comment>
<organism evidence="1 2">
    <name type="scientific">Streblomastix strix</name>
    <dbReference type="NCBI Taxonomy" id="222440"/>
    <lineage>
        <taxon>Eukaryota</taxon>
        <taxon>Metamonada</taxon>
        <taxon>Preaxostyla</taxon>
        <taxon>Oxymonadida</taxon>
        <taxon>Streblomastigidae</taxon>
        <taxon>Streblomastix</taxon>
    </lineage>
</organism>
<dbReference type="Proteomes" id="UP000324800">
    <property type="component" value="Unassembled WGS sequence"/>
</dbReference>